<sequence>MPPRRLAPDFGDHHIRIDVLICGLRLDKLRIRDIPRASYGCTFVHVRLLVQVQKFARARRGRTCGHALASRNVK</sequence>
<name>A0A9P5EX87_COLSI</name>
<reference evidence="1" key="1">
    <citation type="submission" date="2019-06" db="EMBL/GenBank/DDBJ databases">
        <authorList>
            <person name="Gan P."/>
            <person name="Shirasu K."/>
        </authorList>
    </citation>
    <scope>NUCLEOTIDE SEQUENCE [LARGE SCALE GENOMIC DNA]</scope>
    <source>
        <strain evidence="1">CAD2</strain>
    </source>
</reference>
<evidence type="ECO:0000313" key="1">
    <source>
        <dbReference type="EMBL" id="KAF4861341.1"/>
    </source>
</evidence>
<evidence type="ECO:0000313" key="2">
    <source>
        <dbReference type="Proteomes" id="UP000711996"/>
    </source>
</evidence>
<proteinExistence type="predicted"/>
<organism evidence="1 2">
    <name type="scientific">Colletotrichum siamense</name>
    <name type="common">Anthracnose fungus</name>
    <dbReference type="NCBI Taxonomy" id="690259"/>
    <lineage>
        <taxon>Eukaryota</taxon>
        <taxon>Fungi</taxon>
        <taxon>Dikarya</taxon>
        <taxon>Ascomycota</taxon>
        <taxon>Pezizomycotina</taxon>
        <taxon>Sordariomycetes</taxon>
        <taxon>Hypocreomycetidae</taxon>
        <taxon>Glomerellales</taxon>
        <taxon>Glomerellaceae</taxon>
        <taxon>Colletotrichum</taxon>
        <taxon>Colletotrichum gloeosporioides species complex</taxon>
    </lineage>
</organism>
<gene>
    <name evidence="1" type="ORF">CGCSCA2_v004840</name>
</gene>
<keyword evidence="2" id="KW-1185">Reference proteome</keyword>
<accession>A0A9P5EX87</accession>
<dbReference type="EMBL" id="QPMT01000011">
    <property type="protein sequence ID" value="KAF4861341.1"/>
    <property type="molecule type" value="Genomic_DNA"/>
</dbReference>
<comment type="caution">
    <text evidence="1">The sequence shown here is derived from an EMBL/GenBank/DDBJ whole genome shotgun (WGS) entry which is preliminary data.</text>
</comment>
<protein>
    <submittedName>
        <fullName evidence="1">Uncharacterized protein</fullName>
    </submittedName>
</protein>
<dbReference type="Proteomes" id="UP000711996">
    <property type="component" value="Unassembled WGS sequence"/>
</dbReference>
<dbReference type="AlphaFoldDB" id="A0A9P5EX87"/>
<dbReference type="OrthoDB" id="10334862at2759"/>